<evidence type="ECO:0000313" key="3">
    <source>
        <dbReference type="Proteomes" id="UP000234254"/>
    </source>
</evidence>
<comment type="caution">
    <text evidence="2">The sequence shown here is derived from an EMBL/GenBank/DDBJ whole genome shotgun (WGS) entry which is preliminary data.</text>
</comment>
<evidence type="ECO:0000313" key="2">
    <source>
        <dbReference type="EMBL" id="PKY01763.1"/>
    </source>
</evidence>
<sequence length="101" mass="11021">MKLLSALFGVAAITSYAMAAPAEDVKDVKEAKEGTEAADKAQANNWEWCAPNFTCDHLSAYHDGGCYSQPDCRAKARDDDTIRSFGCGASVYPRTCWVYTD</sequence>
<keyword evidence="1" id="KW-0732">Signal</keyword>
<evidence type="ECO:0000256" key="1">
    <source>
        <dbReference type="SAM" id="SignalP"/>
    </source>
</evidence>
<dbReference type="OrthoDB" id="4397628at2759"/>
<organism evidence="2 3">
    <name type="scientific">Aspergillus campestris (strain IBT 28561)</name>
    <dbReference type="NCBI Taxonomy" id="1392248"/>
    <lineage>
        <taxon>Eukaryota</taxon>
        <taxon>Fungi</taxon>
        <taxon>Dikarya</taxon>
        <taxon>Ascomycota</taxon>
        <taxon>Pezizomycotina</taxon>
        <taxon>Eurotiomycetes</taxon>
        <taxon>Eurotiomycetidae</taxon>
        <taxon>Eurotiales</taxon>
        <taxon>Aspergillaceae</taxon>
        <taxon>Aspergillus</taxon>
        <taxon>Aspergillus subgen. Circumdati</taxon>
    </lineage>
</organism>
<reference evidence="2" key="1">
    <citation type="submission" date="2016-12" db="EMBL/GenBank/DDBJ databases">
        <title>The genomes of Aspergillus section Nigri reveals drivers in fungal speciation.</title>
        <authorList>
            <consortium name="DOE Joint Genome Institute"/>
            <person name="Vesth T.C."/>
            <person name="Nybo J."/>
            <person name="Theobald S."/>
            <person name="Brandl J."/>
            <person name="Frisvad J.C."/>
            <person name="Nielsen K.F."/>
            <person name="Lyhne E.K."/>
            <person name="Kogle M.E."/>
            <person name="Kuo A."/>
            <person name="Riley R."/>
            <person name="Clum A."/>
            <person name="Nolan M."/>
            <person name="Lipzen A."/>
            <person name="Salamov A."/>
            <person name="Henrissat B."/>
            <person name="Wiebenga A."/>
            <person name="De vries R.P."/>
            <person name="Grigoriev I.V."/>
            <person name="Mortensen U.H."/>
            <person name="Andersen M.R."/>
            <person name="Baker S.E."/>
        </authorList>
    </citation>
    <scope>NUCLEOTIDE SEQUENCE</scope>
    <source>
        <strain evidence="2">IBT 28561</strain>
    </source>
</reference>
<dbReference type="RefSeq" id="XP_024690357.1">
    <property type="nucleotide sequence ID" value="XM_024840455.1"/>
</dbReference>
<accession>A0A2I1CVV8</accession>
<name>A0A2I1CVV8_ASPC2</name>
<feature type="signal peptide" evidence="1">
    <location>
        <begin position="1"/>
        <end position="19"/>
    </location>
</feature>
<dbReference type="GeneID" id="36547979"/>
<dbReference type="AlphaFoldDB" id="A0A2I1CVV8"/>
<dbReference type="VEuPathDB" id="FungiDB:P168DRAFT_321332"/>
<feature type="chain" id="PRO_5014155748" evidence="1">
    <location>
        <begin position="20"/>
        <end position="101"/>
    </location>
</feature>
<gene>
    <name evidence="2" type="ORF">P168DRAFT_321332</name>
</gene>
<dbReference type="Proteomes" id="UP000234254">
    <property type="component" value="Unassembled WGS sequence"/>
</dbReference>
<keyword evidence="3" id="KW-1185">Reference proteome</keyword>
<dbReference type="EMBL" id="MSFM01000011">
    <property type="protein sequence ID" value="PKY01763.1"/>
    <property type="molecule type" value="Genomic_DNA"/>
</dbReference>
<proteinExistence type="predicted"/>
<protein>
    <submittedName>
        <fullName evidence="2">Uncharacterized protein</fullName>
    </submittedName>
</protein>